<dbReference type="InterPro" id="IPR007502">
    <property type="entry name" value="Helicase-assoc_dom"/>
</dbReference>
<evidence type="ECO:0000313" key="8">
    <source>
        <dbReference type="Proteomes" id="UP000050474"/>
    </source>
</evidence>
<dbReference type="PROSITE" id="PS51194">
    <property type="entry name" value="HELICASE_CTER"/>
    <property type="match status" value="1"/>
</dbReference>
<dbReference type="InterPro" id="IPR056329">
    <property type="entry name" value="CON_HrpB"/>
</dbReference>
<comment type="caution">
    <text evidence="7">The sequence shown here is derived from an EMBL/GenBank/DDBJ whole genome shotgun (WGS) entry which is preliminary data.</text>
</comment>
<dbReference type="GO" id="GO:0005524">
    <property type="term" value="F:ATP binding"/>
    <property type="evidence" value="ECO:0007669"/>
    <property type="project" value="UniProtKB-KW"/>
</dbReference>
<keyword evidence="4" id="KW-0067">ATP-binding</keyword>
<evidence type="ECO:0000256" key="1">
    <source>
        <dbReference type="ARBA" id="ARBA00022741"/>
    </source>
</evidence>
<evidence type="ECO:0000256" key="4">
    <source>
        <dbReference type="ARBA" id="ARBA00022840"/>
    </source>
</evidence>
<dbReference type="PANTHER" id="PTHR43519:SF1">
    <property type="entry name" value="ATP-DEPENDENT RNA HELICASE HRPB"/>
    <property type="match status" value="1"/>
</dbReference>
<dbReference type="Gene3D" id="3.40.50.300">
    <property type="entry name" value="P-loop containing nucleotide triphosphate hydrolases"/>
    <property type="match status" value="2"/>
</dbReference>
<dbReference type="PIRSF" id="PIRSF005496">
    <property type="entry name" value="ATP_hel_hrpB"/>
    <property type="match status" value="1"/>
</dbReference>
<dbReference type="SUPFAM" id="SSF52540">
    <property type="entry name" value="P-loop containing nucleoside triphosphate hydrolases"/>
    <property type="match status" value="1"/>
</dbReference>
<dbReference type="NCBIfam" id="TIGR01970">
    <property type="entry name" value="DEAH_box_HrpB"/>
    <property type="match status" value="1"/>
</dbReference>
<evidence type="ECO:0000259" key="5">
    <source>
        <dbReference type="PROSITE" id="PS51192"/>
    </source>
</evidence>
<dbReference type="InterPro" id="IPR014001">
    <property type="entry name" value="Helicase_ATP-bd"/>
</dbReference>
<feature type="domain" description="Helicase ATP-binding" evidence="5">
    <location>
        <begin position="64"/>
        <end position="230"/>
    </location>
</feature>
<evidence type="ECO:0000256" key="3">
    <source>
        <dbReference type="ARBA" id="ARBA00022806"/>
    </source>
</evidence>
<dbReference type="InterPro" id="IPR013689">
    <property type="entry name" value="RNA_helicase_ATP-dep_HrpB_C"/>
</dbReference>
<dbReference type="GO" id="GO:0003676">
    <property type="term" value="F:nucleic acid binding"/>
    <property type="evidence" value="ECO:0007669"/>
    <property type="project" value="InterPro"/>
</dbReference>
<dbReference type="PATRIC" id="fig|129140.3.peg.2555"/>
<dbReference type="PROSITE" id="PS51192">
    <property type="entry name" value="HELICASE_ATP_BIND_1"/>
    <property type="match status" value="1"/>
</dbReference>
<keyword evidence="3 7" id="KW-0347">Helicase</keyword>
<dbReference type="SMART" id="SM00490">
    <property type="entry name" value="HELICc"/>
    <property type="match status" value="1"/>
</dbReference>
<dbReference type="Pfam" id="PF00271">
    <property type="entry name" value="Helicase_C"/>
    <property type="match status" value="1"/>
</dbReference>
<dbReference type="Proteomes" id="UP000050474">
    <property type="component" value="Unassembled WGS sequence"/>
</dbReference>
<dbReference type="SMART" id="SM00487">
    <property type="entry name" value="DEXDc"/>
    <property type="match status" value="1"/>
</dbReference>
<dbReference type="Gene3D" id="1.20.120.1080">
    <property type="match status" value="1"/>
</dbReference>
<evidence type="ECO:0000256" key="2">
    <source>
        <dbReference type="ARBA" id="ARBA00022801"/>
    </source>
</evidence>
<dbReference type="InterPro" id="IPR027417">
    <property type="entry name" value="P-loop_NTPase"/>
</dbReference>
<dbReference type="FunFam" id="3.40.50.300:FF:002125">
    <property type="entry name" value="ATP-dependent helicase HrpB"/>
    <property type="match status" value="1"/>
</dbReference>
<name>A0A0Q0BDN3_9PSED</name>
<protein>
    <submittedName>
        <fullName evidence="7">ATP-dependent helicase HrpB</fullName>
    </submittedName>
</protein>
<dbReference type="InterPro" id="IPR001650">
    <property type="entry name" value="Helicase_C-like"/>
</dbReference>
<dbReference type="Pfam" id="PF24473">
    <property type="entry name" value="CON_HrpB"/>
    <property type="match status" value="1"/>
</dbReference>
<dbReference type="InterPro" id="IPR049614">
    <property type="entry name" value="HrpB_DEXH"/>
</dbReference>
<dbReference type="InterPro" id="IPR011545">
    <property type="entry name" value="DEAD/DEAH_box_helicase_dom"/>
</dbReference>
<keyword evidence="1" id="KW-0547">Nucleotide-binding</keyword>
<sequence length="894" mass="98069">MNYSALARVGGTLTGICHSPAFVFYFPVSGLLAPPETPPRYTPRISPGAPMISLPIDAVLPALRQALTTRHEAVLEAPPGAGKTTRVPLALLEETWLAGQTILMLEPRRLAARAAAERLASELGEKVGETVGYRIRLESRVGPKTRIEVVTEGILTRRLQDDPALEGVGLLIFDEFHERSLDADLALALSLNGRELFRDDQPLKILLMSATLEGERLAALLDDAPVVRSDGRMFPVTMQWGRPFQPGEFIEPRVVQTILDALGSESGSLLVFLPGQAEIRRVNQQLAGALGERADILLCPLHGELDLNAQRAAIEPAPKGTRKVVLATNIAETSLTIDGVRVVIDAGLARVPRFDPGSGMTRLETQRISRASATQRAGRAGRLEPGVCYRLWSEAQHDQLAAYGAAEILQADLAGLALQLARWGVTPAQLVWLDVPPAAAYAQAQDLLVRLETLSNQPGQPPALTPHGQAMAELPAHPRIAHLLLRGHALGLGELACDVAALLGERDILRGGGADLHSRLTLLAGTERAARGAQGGVQRAKQLARQYRGYLRGTAKSLVSDPDHSRWLGALLALAYPDRVAQQRRPGGAEYRLANGRAALFAEADALMKQPWLVIADLGSRQGQREERIYLAAEFDPALFDSVLAEQVITVDEIDWDEREGVFRAERQRKAGELIISREPLIGLDDAARSQALLALVRRKGLELLPWTPELRQWQARIALLRNLDIDKSAASEWPDMSDAQLLATLENWLMPYLGKVTRLSHFSQLDLSSILRNLLPWPMPQQLEAQAPQAIHVPSGSNIRIDYSEHPPILSVRLQELFGLSDTPRIANGRQVLKLHLLSPARRPVQVTQDLANFWRSTYLDVKKDLKGRYPKHYWPDDPLVAEATARVKPRGT</sequence>
<dbReference type="CDD" id="cd18791">
    <property type="entry name" value="SF2_C_RHA"/>
    <property type="match status" value="1"/>
</dbReference>
<proteinExistence type="predicted"/>
<dbReference type="InterPro" id="IPR010225">
    <property type="entry name" value="HrpB"/>
</dbReference>
<dbReference type="GO" id="GO:0004386">
    <property type="term" value="F:helicase activity"/>
    <property type="evidence" value="ECO:0007669"/>
    <property type="project" value="UniProtKB-KW"/>
</dbReference>
<keyword evidence="2" id="KW-0378">Hydrolase</keyword>
<dbReference type="STRING" id="129140.ALO44_04982"/>
<dbReference type="Pfam" id="PF08482">
    <property type="entry name" value="HrpB_C"/>
    <property type="match status" value="1"/>
</dbReference>
<feature type="domain" description="Helicase C-terminal" evidence="6">
    <location>
        <begin position="254"/>
        <end position="424"/>
    </location>
</feature>
<evidence type="ECO:0000259" key="6">
    <source>
        <dbReference type="PROSITE" id="PS51194"/>
    </source>
</evidence>
<dbReference type="EMBL" id="LJRM01000006">
    <property type="protein sequence ID" value="KPY90266.1"/>
    <property type="molecule type" value="Genomic_DNA"/>
</dbReference>
<evidence type="ECO:0000313" key="7">
    <source>
        <dbReference type="EMBL" id="KPY90266.1"/>
    </source>
</evidence>
<dbReference type="AlphaFoldDB" id="A0A0Q0BDN3"/>
<dbReference type="Pfam" id="PF00270">
    <property type="entry name" value="DEAD"/>
    <property type="match status" value="1"/>
</dbReference>
<accession>A0A0Q0BDN3</accession>
<dbReference type="GO" id="GO:0016787">
    <property type="term" value="F:hydrolase activity"/>
    <property type="evidence" value="ECO:0007669"/>
    <property type="project" value="UniProtKB-KW"/>
</dbReference>
<dbReference type="PANTHER" id="PTHR43519">
    <property type="entry name" value="ATP-DEPENDENT RNA HELICASE HRPB"/>
    <property type="match status" value="1"/>
</dbReference>
<organism evidence="7 8">
    <name type="scientific">Pseudomonas syringae pv. tagetis</name>
    <dbReference type="NCBI Taxonomy" id="129140"/>
    <lineage>
        <taxon>Bacteria</taxon>
        <taxon>Pseudomonadati</taxon>
        <taxon>Pseudomonadota</taxon>
        <taxon>Gammaproteobacteria</taxon>
        <taxon>Pseudomonadales</taxon>
        <taxon>Pseudomonadaceae</taxon>
        <taxon>Pseudomonas</taxon>
    </lineage>
</organism>
<reference evidence="7 8" key="1">
    <citation type="submission" date="2015-09" db="EMBL/GenBank/DDBJ databases">
        <title>Genome announcement of multiple Pseudomonas syringae strains.</title>
        <authorList>
            <person name="Thakur S."/>
            <person name="Wang P.W."/>
            <person name="Gong Y."/>
            <person name="Weir B.S."/>
            <person name="Guttman D.S."/>
        </authorList>
    </citation>
    <scope>NUCLEOTIDE SEQUENCE [LARGE SCALE GENOMIC DNA]</scope>
    <source>
        <strain evidence="7 8">ICMP4091</strain>
    </source>
</reference>
<gene>
    <name evidence="7" type="ORF">ALO44_04982</name>
</gene>
<dbReference type="CDD" id="cd17990">
    <property type="entry name" value="DEXHc_HrpB"/>
    <property type="match status" value="1"/>
</dbReference>
<dbReference type="SMART" id="SM00847">
    <property type="entry name" value="HA2"/>
    <property type="match status" value="1"/>
</dbReference>
<dbReference type="FunFam" id="1.20.120.1080:FF:000055">
    <property type="entry name" value="ATP-dependent helicase HrpB"/>
    <property type="match status" value="1"/>
</dbReference>